<reference evidence="1 2" key="1">
    <citation type="journal article" date="2016" name="Nat. Commun.">
        <title>Thousands of microbial genomes shed light on interconnected biogeochemical processes in an aquifer system.</title>
        <authorList>
            <person name="Anantharaman K."/>
            <person name="Brown C.T."/>
            <person name="Hug L.A."/>
            <person name="Sharon I."/>
            <person name="Castelle C.J."/>
            <person name="Probst A.J."/>
            <person name="Thomas B.C."/>
            <person name="Singh A."/>
            <person name="Wilkins M.J."/>
            <person name="Karaoz U."/>
            <person name="Brodie E.L."/>
            <person name="Williams K.H."/>
            <person name="Hubbard S.S."/>
            <person name="Banfield J.F."/>
        </authorList>
    </citation>
    <scope>NUCLEOTIDE SEQUENCE [LARGE SCALE GENOMIC DNA]</scope>
</reference>
<dbReference type="STRING" id="1801756.A3C67_01845"/>
<accession>A0A1F6W2F4</accession>
<dbReference type="InterPro" id="IPR038573">
    <property type="entry name" value="BrnT_sf"/>
</dbReference>
<comment type="caution">
    <text evidence="1">The sequence shown here is derived from an EMBL/GenBank/DDBJ whole genome shotgun (WGS) entry which is preliminary data.</text>
</comment>
<sequence>MSHATINEEGRVLKEVSGFEWDKGNRGKNFLKHKVADGECEEVFFDQNKKILEDTQHSVKEERYILIGKTKKNRLLFVIFTLRKNRLRIISARDLNRKEYKSY</sequence>
<evidence type="ECO:0000313" key="2">
    <source>
        <dbReference type="Proteomes" id="UP000179275"/>
    </source>
</evidence>
<proteinExistence type="predicted"/>
<dbReference type="Pfam" id="PF04365">
    <property type="entry name" value="BrnT_toxin"/>
    <property type="match status" value="1"/>
</dbReference>
<evidence type="ECO:0000313" key="1">
    <source>
        <dbReference type="EMBL" id="OGI76081.1"/>
    </source>
</evidence>
<evidence type="ECO:0008006" key="3">
    <source>
        <dbReference type="Google" id="ProtNLM"/>
    </source>
</evidence>
<gene>
    <name evidence="1" type="ORF">A3C67_01845</name>
</gene>
<name>A0A1F6W2F4_9BACT</name>
<protein>
    <recommendedName>
        <fullName evidence="3">BrnT family toxin</fullName>
    </recommendedName>
</protein>
<dbReference type="AlphaFoldDB" id="A0A1F6W2F4"/>
<dbReference type="Gene3D" id="3.10.450.530">
    <property type="entry name" value="Ribonuclease toxin, BrnT, of type II toxin-antitoxin system"/>
    <property type="match status" value="1"/>
</dbReference>
<dbReference type="InterPro" id="IPR007460">
    <property type="entry name" value="BrnT_toxin"/>
</dbReference>
<dbReference type="EMBL" id="MFUG01000011">
    <property type="protein sequence ID" value="OGI76081.1"/>
    <property type="molecule type" value="Genomic_DNA"/>
</dbReference>
<organism evidence="1 2">
    <name type="scientific">Candidatus Nomurabacteria bacterium RIFCSPHIGHO2_02_FULL_42_19</name>
    <dbReference type="NCBI Taxonomy" id="1801756"/>
    <lineage>
        <taxon>Bacteria</taxon>
        <taxon>Candidatus Nomuraibacteriota</taxon>
    </lineage>
</organism>
<dbReference type="Proteomes" id="UP000179275">
    <property type="component" value="Unassembled WGS sequence"/>
</dbReference>